<keyword evidence="8" id="KW-1185">Reference proteome</keyword>
<keyword evidence="2" id="KW-0645">Protease</keyword>
<reference evidence="8" key="1">
    <citation type="journal article" date="2019" name="Int. J. Syst. Evol. Microbiol.">
        <title>The Global Catalogue of Microorganisms (GCM) 10K type strain sequencing project: providing services to taxonomists for standard genome sequencing and annotation.</title>
        <authorList>
            <consortium name="The Broad Institute Genomics Platform"/>
            <consortium name="The Broad Institute Genome Sequencing Center for Infectious Disease"/>
            <person name="Wu L."/>
            <person name="Ma J."/>
        </authorList>
    </citation>
    <scope>NUCLEOTIDE SEQUENCE [LARGE SCALE GENOMIC DNA]</scope>
    <source>
        <strain evidence="8">CGMCC 1.12286</strain>
    </source>
</reference>
<evidence type="ECO:0000256" key="5">
    <source>
        <dbReference type="SAM" id="SignalP"/>
    </source>
</evidence>
<dbReference type="EMBL" id="JBHUCX010000013">
    <property type="protein sequence ID" value="MFD1673749.1"/>
    <property type="molecule type" value="Genomic_DNA"/>
</dbReference>
<evidence type="ECO:0000256" key="3">
    <source>
        <dbReference type="ARBA" id="ARBA00022801"/>
    </source>
</evidence>
<feature type="domain" description="NlpC/P60" evidence="6">
    <location>
        <begin position="67"/>
        <end position="191"/>
    </location>
</feature>
<evidence type="ECO:0000259" key="6">
    <source>
        <dbReference type="PROSITE" id="PS51935"/>
    </source>
</evidence>
<dbReference type="InterPro" id="IPR038765">
    <property type="entry name" value="Papain-like_cys_pep_sf"/>
</dbReference>
<comment type="caution">
    <text evidence="7">The sequence shown here is derived from an EMBL/GenBank/DDBJ whole genome shotgun (WGS) entry which is preliminary data.</text>
</comment>
<dbReference type="PROSITE" id="PS51935">
    <property type="entry name" value="NLPC_P60"/>
    <property type="match status" value="1"/>
</dbReference>
<evidence type="ECO:0000256" key="2">
    <source>
        <dbReference type="ARBA" id="ARBA00022670"/>
    </source>
</evidence>
<dbReference type="Proteomes" id="UP001597079">
    <property type="component" value="Unassembled WGS sequence"/>
</dbReference>
<evidence type="ECO:0000256" key="4">
    <source>
        <dbReference type="ARBA" id="ARBA00022807"/>
    </source>
</evidence>
<dbReference type="PANTHER" id="PTHR47053:SF1">
    <property type="entry name" value="MUREIN DD-ENDOPEPTIDASE MEPH-RELATED"/>
    <property type="match status" value="1"/>
</dbReference>
<dbReference type="SUPFAM" id="SSF54001">
    <property type="entry name" value="Cysteine proteinases"/>
    <property type="match status" value="1"/>
</dbReference>
<evidence type="ECO:0000313" key="7">
    <source>
        <dbReference type="EMBL" id="MFD1673749.1"/>
    </source>
</evidence>
<feature type="signal peptide" evidence="5">
    <location>
        <begin position="1"/>
        <end position="26"/>
    </location>
</feature>
<dbReference type="PANTHER" id="PTHR47053">
    <property type="entry name" value="MUREIN DD-ENDOPEPTIDASE MEPH-RELATED"/>
    <property type="match status" value="1"/>
</dbReference>
<evidence type="ECO:0000256" key="1">
    <source>
        <dbReference type="ARBA" id="ARBA00007074"/>
    </source>
</evidence>
<organism evidence="7 8">
    <name type="scientific">Alicyclobacillus fodiniaquatilis</name>
    <dbReference type="NCBI Taxonomy" id="1661150"/>
    <lineage>
        <taxon>Bacteria</taxon>
        <taxon>Bacillati</taxon>
        <taxon>Bacillota</taxon>
        <taxon>Bacilli</taxon>
        <taxon>Bacillales</taxon>
        <taxon>Alicyclobacillaceae</taxon>
        <taxon>Alicyclobacillus</taxon>
    </lineage>
</organism>
<keyword evidence="3" id="KW-0378">Hydrolase</keyword>
<dbReference type="InterPro" id="IPR000064">
    <property type="entry name" value="NLP_P60_dom"/>
</dbReference>
<keyword evidence="5" id="KW-0732">Signal</keyword>
<comment type="similarity">
    <text evidence="1">Belongs to the peptidase C40 family.</text>
</comment>
<dbReference type="Pfam" id="PF00877">
    <property type="entry name" value="NLPC_P60"/>
    <property type="match status" value="1"/>
</dbReference>
<evidence type="ECO:0000313" key="8">
    <source>
        <dbReference type="Proteomes" id="UP001597079"/>
    </source>
</evidence>
<dbReference type="InterPro" id="IPR051202">
    <property type="entry name" value="Peptidase_C40"/>
</dbReference>
<name>A0ABW4JDH7_9BACL</name>
<accession>A0ABW4JDH7</accession>
<proteinExistence type="inferred from homology"/>
<gene>
    <name evidence="7" type="ORF">ACFSB2_03375</name>
</gene>
<keyword evidence="4" id="KW-0788">Thiol protease</keyword>
<feature type="chain" id="PRO_5046126064" evidence="5">
    <location>
        <begin position="27"/>
        <end position="191"/>
    </location>
</feature>
<dbReference type="RefSeq" id="WP_377941259.1">
    <property type="nucleotide sequence ID" value="NZ_JBHUCX010000013.1"/>
</dbReference>
<sequence>MKIKHIASAVISFSITAVFGMSIAFAAPATTASDVAQVTHTTSTALPPGVTYNKNIKPKAARTATAKQKFRAVLSVAQSKLGTRYEWGHNEDRGQYGFDCSNYTAYVYNHALGYKMSGASQVQYHSVGWKIARSNMQPGDLVIFEKGKHVGIYIGNGEMIQCGGGLGKVGYLSLKPGSYWYKHISAVRRMF</sequence>
<protein>
    <submittedName>
        <fullName evidence="7">C40 family peptidase</fullName>
    </submittedName>
</protein>
<dbReference type="Gene3D" id="3.90.1720.10">
    <property type="entry name" value="endopeptidase domain like (from Nostoc punctiforme)"/>
    <property type="match status" value="1"/>
</dbReference>